<feature type="transmembrane region" description="Helical" evidence="2">
    <location>
        <begin position="6"/>
        <end position="30"/>
    </location>
</feature>
<dbReference type="Proteomes" id="UP000272400">
    <property type="component" value="Unassembled WGS sequence"/>
</dbReference>
<protein>
    <submittedName>
        <fullName evidence="4">Phosphate ABC transporter substrate-binding protein (PhoT family)</fullName>
    </submittedName>
</protein>
<keyword evidence="5" id="KW-1185">Reference proteome</keyword>
<keyword evidence="2" id="KW-1133">Transmembrane helix</keyword>
<dbReference type="InterPro" id="IPR050811">
    <property type="entry name" value="Phosphate_ABC_transporter"/>
</dbReference>
<evidence type="ECO:0000313" key="4">
    <source>
        <dbReference type="EMBL" id="ROO90799.1"/>
    </source>
</evidence>
<evidence type="ECO:0000256" key="1">
    <source>
        <dbReference type="ARBA" id="ARBA00022729"/>
    </source>
</evidence>
<sequence>MTDIPWDLVLTVAGIAVPIAAFLWEFVVVGEKRLGYRVQMDTVATEVLPGQHAGVLERLSDVDGDSLTDPSFVLLRIENDGTSHIDSADYAAPEHDPVGLGFTFPGRRVAGMLVTELSDENLRRFFRTGLSAEGGTLELPRVPLNRTDHYKVLVVLERDGTGAQALPPVVVGGIKGGAVRRFTGRLANRMTDGVLHRVIGRTRQGVVEETISHTGVPRRVIALVTFLVLIVAGQFALGSTTDAAPLDCASGTVELFGSTAFRPVLEEAAATYGDLCPDAHFAIKAEGSAAGLESLRGPDQIAFSDGRKDGAYPNAVQRPVAFMLFTLVGNPGLDIEDLGVTELKEIYNGDHTDWQEARLRDEPLPIRLVDRVTGSGTRTAFEKRVLGRAGLLPGDNSRDCLKVDGGGEGVVRCRKTSTKDLLDAVGSTPGALGYAELGLAEARGDAVKLITIDNESPTLEAAEAGIYPFWETEYAYTFKHPAASSLAAGFLRFLTMERGLDIIRAHAHHPCADLDSPAGCRPT</sequence>
<feature type="domain" description="PBP" evidence="3">
    <location>
        <begin position="245"/>
        <end position="496"/>
    </location>
</feature>
<name>A0A3N1DBC1_9ACTN</name>
<proteinExistence type="predicted"/>
<dbReference type="EMBL" id="RJKE01000001">
    <property type="protein sequence ID" value="ROO90799.1"/>
    <property type="molecule type" value="Genomic_DNA"/>
</dbReference>
<accession>A0A3N1DBC1</accession>
<dbReference type="InterPro" id="IPR024370">
    <property type="entry name" value="PBP_domain"/>
</dbReference>
<keyword evidence="2" id="KW-0472">Membrane</keyword>
<keyword evidence="1" id="KW-0732">Signal</keyword>
<feature type="transmembrane region" description="Helical" evidence="2">
    <location>
        <begin position="220"/>
        <end position="237"/>
    </location>
</feature>
<evidence type="ECO:0000313" key="5">
    <source>
        <dbReference type="Proteomes" id="UP000272400"/>
    </source>
</evidence>
<dbReference type="RefSeq" id="WP_123669703.1">
    <property type="nucleotide sequence ID" value="NZ_RJKE01000001.1"/>
</dbReference>
<keyword evidence="2" id="KW-0812">Transmembrane</keyword>
<dbReference type="SUPFAM" id="SSF53850">
    <property type="entry name" value="Periplasmic binding protein-like II"/>
    <property type="match status" value="1"/>
</dbReference>
<organism evidence="4 5">
    <name type="scientific">Actinocorallia herbida</name>
    <dbReference type="NCBI Taxonomy" id="58109"/>
    <lineage>
        <taxon>Bacteria</taxon>
        <taxon>Bacillati</taxon>
        <taxon>Actinomycetota</taxon>
        <taxon>Actinomycetes</taxon>
        <taxon>Streptosporangiales</taxon>
        <taxon>Thermomonosporaceae</taxon>
        <taxon>Actinocorallia</taxon>
    </lineage>
</organism>
<reference evidence="4 5" key="1">
    <citation type="submission" date="2018-11" db="EMBL/GenBank/DDBJ databases">
        <title>Sequencing the genomes of 1000 actinobacteria strains.</title>
        <authorList>
            <person name="Klenk H.-P."/>
        </authorList>
    </citation>
    <scope>NUCLEOTIDE SEQUENCE [LARGE SCALE GENOMIC DNA]</scope>
    <source>
        <strain evidence="4 5">DSM 44254</strain>
    </source>
</reference>
<comment type="caution">
    <text evidence="4">The sequence shown here is derived from an EMBL/GenBank/DDBJ whole genome shotgun (WGS) entry which is preliminary data.</text>
</comment>
<dbReference type="OrthoDB" id="9790048at2"/>
<dbReference type="PANTHER" id="PTHR30570">
    <property type="entry name" value="PERIPLASMIC PHOSPHATE BINDING COMPONENT OF PHOSPHATE ABC TRANSPORTER"/>
    <property type="match status" value="1"/>
</dbReference>
<dbReference type="Gene3D" id="3.40.190.10">
    <property type="entry name" value="Periplasmic binding protein-like II"/>
    <property type="match status" value="2"/>
</dbReference>
<evidence type="ECO:0000259" key="3">
    <source>
        <dbReference type="Pfam" id="PF12849"/>
    </source>
</evidence>
<dbReference type="PANTHER" id="PTHR30570:SF1">
    <property type="entry name" value="PHOSPHATE-BINDING PROTEIN PSTS"/>
    <property type="match status" value="1"/>
</dbReference>
<evidence type="ECO:0000256" key="2">
    <source>
        <dbReference type="SAM" id="Phobius"/>
    </source>
</evidence>
<dbReference type="Pfam" id="PF12849">
    <property type="entry name" value="PBP_like_2"/>
    <property type="match status" value="1"/>
</dbReference>
<gene>
    <name evidence="4" type="ORF">EDD29_8538</name>
</gene>
<dbReference type="AlphaFoldDB" id="A0A3N1DBC1"/>